<dbReference type="Pfam" id="PF13419">
    <property type="entry name" value="HAD_2"/>
    <property type="match status" value="1"/>
</dbReference>
<name>A0A1I0XIE2_9RHOB</name>
<dbReference type="GO" id="GO:0008967">
    <property type="term" value="F:phosphoglycolate phosphatase activity"/>
    <property type="evidence" value="ECO:0007669"/>
    <property type="project" value="TreeGrafter"/>
</dbReference>
<dbReference type="Gene3D" id="1.10.150.240">
    <property type="entry name" value="Putative phosphatase, domain 2"/>
    <property type="match status" value="1"/>
</dbReference>
<dbReference type="RefSeq" id="WP_092064697.1">
    <property type="nucleotide sequence ID" value="NZ_FOJU01000003.1"/>
</dbReference>
<dbReference type="InterPro" id="IPR006439">
    <property type="entry name" value="HAD-SF_hydro_IA"/>
</dbReference>
<evidence type="ECO:0000313" key="1">
    <source>
        <dbReference type="EMBL" id="SFB00447.1"/>
    </source>
</evidence>
<dbReference type="Proteomes" id="UP000198796">
    <property type="component" value="Unassembled WGS sequence"/>
</dbReference>
<dbReference type="InterPro" id="IPR050155">
    <property type="entry name" value="HAD-like_hydrolase_sf"/>
</dbReference>
<evidence type="ECO:0000313" key="2">
    <source>
        <dbReference type="Proteomes" id="UP000198796"/>
    </source>
</evidence>
<dbReference type="InterPro" id="IPR023198">
    <property type="entry name" value="PGP-like_dom2"/>
</dbReference>
<accession>A0A1I0XIE2</accession>
<dbReference type="STRING" id="871651.SAMN05421688_2287"/>
<dbReference type="PANTHER" id="PTHR43434:SF24">
    <property type="entry name" value="HYDROLASE-RELATED"/>
    <property type="match status" value="1"/>
</dbReference>
<dbReference type="InterPro" id="IPR041492">
    <property type="entry name" value="HAD_2"/>
</dbReference>
<gene>
    <name evidence="1" type="ORF">SAMN05421688_2287</name>
</gene>
<protein>
    <submittedName>
        <fullName evidence="1">Phosphoglycolate phosphatase</fullName>
    </submittedName>
</protein>
<dbReference type="SFLD" id="SFLDS00003">
    <property type="entry name" value="Haloacid_Dehalogenase"/>
    <property type="match status" value="1"/>
</dbReference>
<dbReference type="SFLD" id="SFLDG01135">
    <property type="entry name" value="C1.5.6:_HAD__Beta-PGM__Phospha"/>
    <property type="match status" value="1"/>
</dbReference>
<dbReference type="Gene3D" id="3.40.50.1000">
    <property type="entry name" value="HAD superfamily/HAD-like"/>
    <property type="match status" value="1"/>
</dbReference>
<dbReference type="SUPFAM" id="SSF56784">
    <property type="entry name" value="HAD-like"/>
    <property type="match status" value="1"/>
</dbReference>
<dbReference type="GO" id="GO:0005829">
    <property type="term" value="C:cytosol"/>
    <property type="evidence" value="ECO:0007669"/>
    <property type="project" value="TreeGrafter"/>
</dbReference>
<reference evidence="1 2" key="1">
    <citation type="submission" date="2016-10" db="EMBL/GenBank/DDBJ databases">
        <authorList>
            <person name="de Groot N.N."/>
        </authorList>
    </citation>
    <scope>NUCLEOTIDE SEQUENCE [LARGE SCALE GENOMIC DNA]</scope>
    <source>
        <strain evidence="1 2">DSM 29316</strain>
    </source>
</reference>
<proteinExistence type="predicted"/>
<dbReference type="InterPro" id="IPR023214">
    <property type="entry name" value="HAD_sf"/>
</dbReference>
<organism evidence="1 2">
    <name type="scientific">Poseidonocella pacifica</name>
    <dbReference type="NCBI Taxonomy" id="871651"/>
    <lineage>
        <taxon>Bacteria</taxon>
        <taxon>Pseudomonadati</taxon>
        <taxon>Pseudomonadota</taxon>
        <taxon>Alphaproteobacteria</taxon>
        <taxon>Rhodobacterales</taxon>
        <taxon>Roseobacteraceae</taxon>
        <taxon>Poseidonocella</taxon>
    </lineage>
</organism>
<dbReference type="SFLD" id="SFLDG01129">
    <property type="entry name" value="C1.5:_HAD__Beta-PGM__Phosphata"/>
    <property type="match status" value="1"/>
</dbReference>
<keyword evidence="2" id="KW-1185">Reference proteome</keyword>
<dbReference type="GO" id="GO:0006281">
    <property type="term" value="P:DNA repair"/>
    <property type="evidence" value="ECO:0007669"/>
    <property type="project" value="TreeGrafter"/>
</dbReference>
<dbReference type="InterPro" id="IPR036412">
    <property type="entry name" value="HAD-like_sf"/>
</dbReference>
<dbReference type="NCBIfam" id="TIGR01509">
    <property type="entry name" value="HAD-SF-IA-v3"/>
    <property type="match status" value="1"/>
</dbReference>
<dbReference type="NCBIfam" id="TIGR01549">
    <property type="entry name" value="HAD-SF-IA-v1"/>
    <property type="match status" value="1"/>
</dbReference>
<dbReference type="OrthoDB" id="9793014at2"/>
<sequence length="227" mass="24026">MSELKLVVFDVDGTLVDSQGDIVAAMGAAFASVGAPAPTRADVLSIVGLSLEIAIPRLAPQCSAAEHTHMVATYRDSYASLRAKSVISETSPLYPGARSAIEALHARPHTLLGVATGKSRRGLDVLMEGHDLGHFFVTRQVCDFHPSKPHPAMLQAALAEAGVGPEQAIMIGDTSFDMEMARSAGVAAIGVSWGYHAVESLALADRVIHDFAELLPAIDQIWNVAYE</sequence>
<dbReference type="PANTHER" id="PTHR43434">
    <property type="entry name" value="PHOSPHOGLYCOLATE PHOSPHATASE"/>
    <property type="match status" value="1"/>
</dbReference>
<dbReference type="AlphaFoldDB" id="A0A1I0XIE2"/>
<dbReference type="EMBL" id="FOJU01000003">
    <property type="protein sequence ID" value="SFB00447.1"/>
    <property type="molecule type" value="Genomic_DNA"/>
</dbReference>